<dbReference type="Pfam" id="PF20275">
    <property type="entry name" value="CTD10"/>
    <property type="match status" value="1"/>
</dbReference>
<dbReference type="InterPro" id="IPR046919">
    <property type="entry name" value="ABC-3C_CTD10"/>
</dbReference>
<accession>A0A7R7ID14</accession>
<dbReference type="KEGG" id="ahb:bsdtb5_08530"/>
<dbReference type="Pfam" id="PF21941">
    <property type="entry name" value="SMEK_N"/>
    <property type="match status" value="1"/>
</dbReference>
<dbReference type="NCBIfam" id="NF033859">
    <property type="entry name" value="SMEK_N"/>
    <property type="match status" value="1"/>
</dbReference>
<dbReference type="InterPro" id="IPR047740">
    <property type="entry name" value="SMEK_dom"/>
</dbReference>
<evidence type="ECO:0000313" key="3">
    <source>
        <dbReference type="EMBL" id="BCN29558.1"/>
    </source>
</evidence>
<evidence type="ECO:0000259" key="2">
    <source>
        <dbReference type="Pfam" id="PF21941"/>
    </source>
</evidence>
<evidence type="ECO:0008006" key="5">
    <source>
        <dbReference type="Google" id="ProtNLM"/>
    </source>
</evidence>
<name>A0A7R7ID14_9FIRM</name>
<gene>
    <name evidence="3" type="ORF">bsdtb5_08530</name>
</gene>
<dbReference type="EMBL" id="AP024169">
    <property type="protein sequence ID" value="BCN29558.1"/>
    <property type="molecule type" value="Genomic_DNA"/>
</dbReference>
<protein>
    <recommendedName>
        <fullName evidence="5">SMEK domain-containing protein</fullName>
    </recommendedName>
</protein>
<evidence type="ECO:0000259" key="1">
    <source>
        <dbReference type="Pfam" id="PF20275"/>
    </source>
</evidence>
<sequence length="328" mass="38192">MKRVEFTNYINERFAVLQVRVNSRGKLNILDLHIHSENFYMYLLNKVYGWNLKNANQENQNVEAIDLIDETNKIVIQVSATSTKQKIENTLNKKSFEDYKKQGYCFKFVSISKPADDLRKMVYKNPFNIVFNPINDILDVASIESYISNMDIADMENVYTFIKDELGTIPDVIKFDSDLTSIIIILSRLDLSNNEQINNINSFEIDKKITFNNLDVAALIIEDYKLYHNNLEKKYKEFDKLGLNKSMAVLQAMRKIYIDAVAKKKYENDDQLFLGIIDEVKEIIINSSNYQKIAIEELDVCVSILVVDAFIRCKIFKNPEGYNYVITR</sequence>
<dbReference type="RefSeq" id="WP_271714828.1">
    <property type="nucleotide sequence ID" value="NZ_AP024169.1"/>
</dbReference>
<proteinExistence type="predicted"/>
<dbReference type="Proteomes" id="UP000595897">
    <property type="component" value="Chromosome"/>
</dbReference>
<dbReference type="AlphaFoldDB" id="A0A7R7ID14"/>
<organism evidence="3 4">
    <name type="scientific">Anaeromicropila herbilytica</name>
    <dbReference type="NCBI Taxonomy" id="2785025"/>
    <lineage>
        <taxon>Bacteria</taxon>
        <taxon>Bacillati</taxon>
        <taxon>Bacillota</taxon>
        <taxon>Clostridia</taxon>
        <taxon>Lachnospirales</taxon>
        <taxon>Lachnospiraceae</taxon>
        <taxon>Anaeromicropila</taxon>
    </lineage>
</organism>
<feature type="domain" description="ABC-three component systems C-terminal" evidence="1">
    <location>
        <begin position="177"/>
        <end position="317"/>
    </location>
</feature>
<feature type="domain" description="SMEK" evidence="2">
    <location>
        <begin position="9"/>
        <end position="145"/>
    </location>
</feature>
<keyword evidence="4" id="KW-1185">Reference proteome</keyword>
<reference evidence="3 4" key="1">
    <citation type="submission" date="2020-11" db="EMBL/GenBank/DDBJ databases">
        <title>Draft genome sequencing of a Lachnospiraceae strain isolated from anoxic soil subjected to BSD treatment.</title>
        <authorList>
            <person name="Uek A."/>
            <person name="Tonouchi A."/>
        </authorList>
    </citation>
    <scope>NUCLEOTIDE SEQUENCE [LARGE SCALE GENOMIC DNA]</scope>
    <source>
        <strain evidence="3 4">TB5</strain>
    </source>
</reference>
<evidence type="ECO:0000313" key="4">
    <source>
        <dbReference type="Proteomes" id="UP000595897"/>
    </source>
</evidence>